<proteinExistence type="predicted"/>
<dbReference type="CDD" id="cd14014">
    <property type="entry name" value="STKc_PknB_like"/>
    <property type="match status" value="1"/>
</dbReference>
<accession>A0A7I9VMN4</accession>
<organism evidence="9 10">
    <name type="scientific">Anaeromyxobacter diazotrophicus</name>
    <dbReference type="NCBI Taxonomy" id="2590199"/>
    <lineage>
        <taxon>Bacteria</taxon>
        <taxon>Pseudomonadati</taxon>
        <taxon>Myxococcota</taxon>
        <taxon>Myxococcia</taxon>
        <taxon>Myxococcales</taxon>
        <taxon>Cystobacterineae</taxon>
        <taxon>Anaeromyxobacteraceae</taxon>
        <taxon>Anaeromyxobacter</taxon>
    </lineage>
</organism>
<dbReference type="GO" id="GO:0005524">
    <property type="term" value="F:ATP binding"/>
    <property type="evidence" value="ECO:0007669"/>
    <property type="project" value="UniProtKB-UniRule"/>
</dbReference>
<dbReference type="Pfam" id="PF00069">
    <property type="entry name" value="Pkinase"/>
    <property type="match status" value="1"/>
</dbReference>
<reference evidence="10" key="1">
    <citation type="journal article" date="2020" name="Appl. Environ. Microbiol.">
        <title>Diazotrophic Anaeromyxobacter Isolates from Soils.</title>
        <authorList>
            <person name="Masuda Y."/>
            <person name="Yamanaka H."/>
            <person name="Xu Z.X."/>
            <person name="Shiratori Y."/>
            <person name="Aono T."/>
            <person name="Amachi S."/>
            <person name="Senoo K."/>
            <person name="Itoh H."/>
        </authorList>
    </citation>
    <scope>NUCLEOTIDE SEQUENCE [LARGE SCALE GENOMIC DNA]</scope>
    <source>
        <strain evidence="10">R267</strain>
    </source>
</reference>
<dbReference type="Gene3D" id="3.30.200.20">
    <property type="entry name" value="Phosphorylase Kinase, domain 1"/>
    <property type="match status" value="1"/>
</dbReference>
<evidence type="ECO:0000256" key="4">
    <source>
        <dbReference type="ARBA" id="ARBA00022840"/>
    </source>
</evidence>
<dbReference type="PANTHER" id="PTHR43289">
    <property type="entry name" value="MITOGEN-ACTIVATED PROTEIN KINASE KINASE KINASE 20-RELATED"/>
    <property type="match status" value="1"/>
</dbReference>
<evidence type="ECO:0000256" key="2">
    <source>
        <dbReference type="ARBA" id="ARBA00022741"/>
    </source>
</evidence>
<dbReference type="AlphaFoldDB" id="A0A7I9VMN4"/>
<dbReference type="RefSeq" id="WP_235969573.1">
    <property type="nucleotide sequence ID" value="NZ_BJTG01000004.1"/>
</dbReference>
<dbReference type="PROSITE" id="PS00107">
    <property type="entry name" value="PROTEIN_KINASE_ATP"/>
    <property type="match status" value="1"/>
</dbReference>
<dbReference type="GO" id="GO:0004674">
    <property type="term" value="F:protein serine/threonine kinase activity"/>
    <property type="evidence" value="ECO:0007669"/>
    <property type="project" value="TreeGrafter"/>
</dbReference>
<sequence>MIRRVDRYELLEQVGSGGMAVVYRGRDTSLDREVAVKLLHPHLAARAESRARFSREARAVARLKHPNIVEIYDYAGDAAVESYLVTEFVHGRTLRAFADEEQLELPEVGALLARALAGALVHAHAAGVIHRDLKPENVLVLEQGGKRALKLVDFGIARIVASDERMTMTGALVGSPNHMAPEIIEGREADARSDVFSLGTILFWLATGAMPFAASNPTATLRRVVEGDRPDPRAVCPLVGDALAAVIAAALATDPAERLPTAAALRDALDQALAASGLTEPEAELEAFLAEPARYKAALRPRLVAAALAAADGALARGETARGVKLLDHVLALDPGNGAVQGRLAALARRARVRRLALRVAALAAAAGLAGAAGWGGAAALKARRARLARAGVANDATLSASSRSARSRHPAPSPAPAGEERASASPAREPAPVPARDGAVVPAPAPGKGDGRAEVKHAASAAPAVVQVRVRPYAQRALLDGVEVAHGEQRVAFTLAPGAPHRIQIEHACCFPFVRDFAADEAIPQPLELPVPLRPRPARLRVEGDPATRVLVDGRLAGTAGASQRAPLDVPVPATGDNPYEAPAELVLELEGRPPIRTTVRLRAGAELTFAAPAEPPP</sequence>
<keyword evidence="4 5" id="KW-0067">ATP-binding</keyword>
<feature type="region of interest" description="Disordered" evidence="6">
    <location>
        <begin position="397"/>
        <end position="457"/>
    </location>
</feature>
<keyword evidence="7" id="KW-0472">Membrane</keyword>
<protein>
    <recommendedName>
        <fullName evidence="8">Protein kinase domain-containing protein</fullName>
    </recommendedName>
</protein>
<feature type="domain" description="Protein kinase" evidence="8">
    <location>
        <begin position="8"/>
        <end position="273"/>
    </location>
</feature>
<keyword evidence="2 5" id="KW-0547">Nucleotide-binding</keyword>
<keyword evidence="7" id="KW-0812">Transmembrane</keyword>
<keyword evidence="7" id="KW-1133">Transmembrane helix</keyword>
<evidence type="ECO:0000256" key="5">
    <source>
        <dbReference type="PROSITE-ProRule" id="PRU10141"/>
    </source>
</evidence>
<evidence type="ECO:0000256" key="7">
    <source>
        <dbReference type="SAM" id="Phobius"/>
    </source>
</evidence>
<dbReference type="InterPro" id="IPR000719">
    <property type="entry name" value="Prot_kinase_dom"/>
</dbReference>
<keyword evidence="3" id="KW-0418">Kinase</keyword>
<feature type="binding site" evidence="5">
    <location>
        <position position="37"/>
    </location>
    <ligand>
        <name>ATP</name>
        <dbReference type="ChEBI" id="CHEBI:30616"/>
    </ligand>
</feature>
<evidence type="ECO:0000313" key="9">
    <source>
        <dbReference type="EMBL" id="GEJ57468.1"/>
    </source>
</evidence>
<dbReference type="SUPFAM" id="SSF56112">
    <property type="entry name" value="Protein kinase-like (PK-like)"/>
    <property type="match status" value="1"/>
</dbReference>
<name>A0A7I9VMN4_9BACT</name>
<comment type="caution">
    <text evidence="9">The sequence shown here is derived from an EMBL/GenBank/DDBJ whole genome shotgun (WGS) entry which is preliminary data.</text>
</comment>
<dbReference type="InterPro" id="IPR011009">
    <property type="entry name" value="Kinase-like_dom_sf"/>
</dbReference>
<keyword evidence="10" id="KW-1185">Reference proteome</keyword>
<evidence type="ECO:0000313" key="10">
    <source>
        <dbReference type="Proteomes" id="UP000503640"/>
    </source>
</evidence>
<dbReference type="Proteomes" id="UP000503640">
    <property type="component" value="Unassembled WGS sequence"/>
</dbReference>
<dbReference type="PROSITE" id="PS50011">
    <property type="entry name" value="PROTEIN_KINASE_DOM"/>
    <property type="match status" value="1"/>
</dbReference>
<dbReference type="PANTHER" id="PTHR43289:SF6">
    <property type="entry name" value="SERINE_THREONINE-PROTEIN KINASE NEKL-3"/>
    <property type="match status" value="1"/>
</dbReference>
<keyword evidence="1" id="KW-0808">Transferase</keyword>
<evidence type="ECO:0000256" key="1">
    <source>
        <dbReference type="ARBA" id="ARBA00022679"/>
    </source>
</evidence>
<evidence type="ECO:0000259" key="8">
    <source>
        <dbReference type="PROSITE" id="PS50011"/>
    </source>
</evidence>
<dbReference type="Gene3D" id="1.10.510.10">
    <property type="entry name" value="Transferase(Phosphotransferase) domain 1"/>
    <property type="match status" value="1"/>
</dbReference>
<evidence type="ECO:0000256" key="3">
    <source>
        <dbReference type="ARBA" id="ARBA00022777"/>
    </source>
</evidence>
<feature type="compositionally biased region" description="Low complexity" evidence="6">
    <location>
        <begin position="424"/>
        <end position="437"/>
    </location>
</feature>
<gene>
    <name evidence="9" type="ORF">AMYX_22090</name>
</gene>
<dbReference type="EMBL" id="BJTG01000004">
    <property type="protein sequence ID" value="GEJ57468.1"/>
    <property type="molecule type" value="Genomic_DNA"/>
</dbReference>
<evidence type="ECO:0000256" key="6">
    <source>
        <dbReference type="SAM" id="MobiDB-lite"/>
    </source>
</evidence>
<dbReference type="SMART" id="SM00220">
    <property type="entry name" value="S_TKc"/>
    <property type="match status" value="1"/>
</dbReference>
<dbReference type="InterPro" id="IPR008271">
    <property type="entry name" value="Ser/Thr_kinase_AS"/>
</dbReference>
<dbReference type="InterPro" id="IPR017441">
    <property type="entry name" value="Protein_kinase_ATP_BS"/>
</dbReference>
<feature type="transmembrane region" description="Helical" evidence="7">
    <location>
        <begin position="356"/>
        <end position="378"/>
    </location>
</feature>
<dbReference type="PROSITE" id="PS00108">
    <property type="entry name" value="PROTEIN_KINASE_ST"/>
    <property type="match status" value="1"/>
</dbReference>